<dbReference type="RefSeq" id="WP_142005891.1">
    <property type="nucleotide sequence ID" value="NZ_CAJTBP010000001.1"/>
</dbReference>
<reference evidence="1 2" key="1">
    <citation type="submission" date="2019-06" db="EMBL/GenBank/DDBJ databases">
        <title>Sequencing the genomes of 1000 actinobacteria strains.</title>
        <authorList>
            <person name="Klenk H.-P."/>
        </authorList>
    </citation>
    <scope>NUCLEOTIDE SEQUENCE [LARGE SCALE GENOMIC DNA]</scope>
    <source>
        <strain evidence="1 2">DSM 24617</strain>
    </source>
</reference>
<protein>
    <recommendedName>
        <fullName evidence="3">Methyltransferase family protein</fullName>
    </recommendedName>
</protein>
<comment type="caution">
    <text evidence="1">The sequence shown here is derived from an EMBL/GenBank/DDBJ whole genome shotgun (WGS) entry which is preliminary data.</text>
</comment>
<accession>A0A542XDM0</accession>
<name>A0A542XDM0_9MICO</name>
<keyword evidence="2" id="KW-1185">Reference proteome</keyword>
<evidence type="ECO:0008006" key="3">
    <source>
        <dbReference type="Google" id="ProtNLM"/>
    </source>
</evidence>
<proteinExistence type="predicted"/>
<dbReference type="EMBL" id="VFOK01000001">
    <property type="protein sequence ID" value="TQL33930.1"/>
    <property type="molecule type" value="Genomic_DNA"/>
</dbReference>
<gene>
    <name evidence="1" type="ORF">FB554_2086</name>
</gene>
<organism evidence="1 2">
    <name type="scientific">Barrientosiimonas humi</name>
    <dbReference type="NCBI Taxonomy" id="999931"/>
    <lineage>
        <taxon>Bacteria</taxon>
        <taxon>Bacillati</taxon>
        <taxon>Actinomycetota</taxon>
        <taxon>Actinomycetes</taxon>
        <taxon>Micrococcales</taxon>
        <taxon>Dermacoccaceae</taxon>
        <taxon>Barrientosiimonas</taxon>
    </lineage>
</organism>
<evidence type="ECO:0000313" key="1">
    <source>
        <dbReference type="EMBL" id="TQL33930.1"/>
    </source>
</evidence>
<sequence length="254" mass="26484">MSRAAEVAGDEVRRLVERPAVQRVVGRAVDAARTTAGRLPGGHDEVQLSAADLRGVQPTGVLVDGAQARAARATARAIGLPRALDGAASWVALGALAALLRVADDGRRRAVVIEAGAGSRSVFSRWATAAGFAPLHLDVTRPDVVGDRLDPGSVDLVALLHPRSTTPDDVDLELVRSSLAVRNGGLVVVSLQLGPVETGGFGVADVRALVARAGEQGLALVGELDIDDVARATRAQAQHRDRPIGLVLLTFRRR</sequence>
<dbReference type="OrthoDB" id="9771846at2"/>
<dbReference type="Proteomes" id="UP000318336">
    <property type="component" value="Unassembled WGS sequence"/>
</dbReference>
<dbReference type="AlphaFoldDB" id="A0A542XDM0"/>
<evidence type="ECO:0000313" key="2">
    <source>
        <dbReference type="Proteomes" id="UP000318336"/>
    </source>
</evidence>